<proteinExistence type="predicted"/>
<comment type="caution">
    <text evidence="2">The sequence shown here is derived from an EMBL/GenBank/DDBJ whole genome shotgun (WGS) entry which is preliminary data.</text>
</comment>
<accession>A0ABU6WN12</accession>
<evidence type="ECO:0000256" key="1">
    <source>
        <dbReference type="SAM" id="MobiDB-lite"/>
    </source>
</evidence>
<sequence length="103" mass="12002">MLTWYILDIPSRYSIVSFRALIYHVSSEAPSLIATLPSPPPQPQHHHHHNNKRKVDTDLRRLREDTDLRHLNRLVAAAKVALGTAWVAVVARRGRRWWSTRHD</sequence>
<dbReference type="EMBL" id="JASCZI010182001">
    <property type="protein sequence ID" value="MED6186704.1"/>
    <property type="molecule type" value="Genomic_DNA"/>
</dbReference>
<name>A0ABU6WN12_9FABA</name>
<evidence type="ECO:0000313" key="2">
    <source>
        <dbReference type="EMBL" id="MED6186704.1"/>
    </source>
</evidence>
<keyword evidence="3" id="KW-1185">Reference proteome</keyword>
<evidence type="ECO:0000313" key="3">
    <source>
        <dbReference type="Proteomes" id="UP001341840"/>
    </source>
</evidence>
<organism evidence="2 3">
    <name type="scientific">Stylosanthes scabra</name>
    <dbReference type="NCBI Taxonomy" id="79078"/>
    <lineage>
        <taxon>Eukaryota</taxon>
        <taxon>Viridiplantae</taxon>
        <taxon>Streptophyta</taxon>
        <taxon>Embryophyta</taxon>
        <taxon>Tracheophyta</taxon>
        <taxon>Spermatophyta</taxon>
        <taxon>Magnoliopsida</taxon>
        <taxon>eudicotyledons</taxon>
        <taxon>Gunneridae</taxon>
        <taxon>Pentapetalae</taxon>
        <taxon>rosids</taxon>
        <taxon>fabids</taxon>
        <taxon>Fabales</taxon>
        <taxon>Fabaceae</taxon>
        <taxon>Papilionoideae</taxon>
        <taxon>50 kb inversion clade</taxon>
        <taxon>dalbergioids sensu lato</taxon>
        <taxon>Dalbergieae</taxon>
        <taxon>Pterocarpus clade</taxon>
        <taxon>Stylosanthes</taxon>
    </lineage>
</organism>
<gene>
    <name evidence="2" type="ORF">PIB30_069313</name>
</gene>
<dbReference type="Proteomes" id="UP001341840">
    <property type="component" value="Unassembled WGS sequence"/>
</dbReference>
<reference evidence="2 3" key="1">
    <citation type="journal article" date="2023" name="Plants (Basel)">
        <title>Bridging the Gap: Combining Genomics and Transcriptomics Approaches to Understand Stylosanthes scabra, an Orphan Legume from the Brazilian Caatinga.</title>
        <authorList>
            <person name="Ferreira-Neto J.R.C."/>
            <person name="da Silva M.D."/>
            <person name="Binneck E."/>
            <person name="de Melo N.F."/>
            <person name="da Silva R.H."/>
            <person name="de Melo A.L.T.M."/>
            <person name="Pandolfi V."/>
            <person name="Bustamante F.O."/>
            <person name="Brasileiro-Vidal A.C."/>
            <person name="Benko-Iseppon A.M."/>
        </authorList>
    </citation>
    <scope>NUCLEOTIDE SEQUENCE [LARGE SCALE GENOMIC DNA]</scope>
    <source>
        <tissue evidence="2">Leaves</tissue>
    </source>
</reference>
<feature type="region of interest" description="Disordered" evidence="1">
    <location>
        <begin position="34"/>
        <end position="56"/>
    </location>
</feature>
<protein>
    <submittedName>
        <fullName evidence="2">Uncharacterized protein</fullName>
    </submittedName>
</protein>